<dbReference type="EMBL" id="UINC01141341">
    <property type="protein sequence ID" value="SVD29016.1"/>
    <property type="molecule type" value="Genomic_DNA"/>
</dbReference>
<evidence type="ECO:0000313" key="1">
    <source>
        <dbReference type="EMBL" id="SVD29016.1"/>
    </source>
</evidence>
<sequence>MPLSESRRCYEVSCAIEAAVEGVI</sequence>
<reference evidence="1" key="1">
    <citation type="submission" date="2018-05" db="EMBL/GenBank/DDBJ databases">
        <authorList>
            <person name="Lanie J.A."/>
            <person name="Ng W.-L."/>
            <person name="Kazmierczak K.M."/>
            <person name="Andrzejewski T.M."/>
            <person name="Davidsen T.M."/>
            <person name="Wayne K.J."/>
            <person name="Tettelin H."/>
            <person name="Glass J.I."/>
            <person name="Rusch D."/>
            <person name="Podicherti R."/>
            <person name="Tsui H.-C.T."/>
            <person name="Winkler M.E."/>
        </authorList>
    </citation>
    <scope>NUCLEOTIDE SEQUENCE</scope>
</reference>
<accession>A0A382U3Y0</accession>
<organism evidence="1">
    <name type="scientific">marine metagenome</name>
    <dbReference type="NCBI Taxonomy" id="408172"/>
    <lineage>
        <taxon>unclassified sequences</taxon>
        <taxon>metagenomes</taxon>
        <taxon>ecological metagenomes</taxon>
    </lineage>
</organism>
<proteinExistence type="predicted"/>
<name>A0A382U3Y0_9ZZZZ</name>
<protein>
    <submittedName>
        <fullName evidence="1">Uncharacterized protein</fullName>
    </submittedName>
</protein>
<gene>
    <name evidence="1" type="ORF">METZ01_LOCUS381870</name>
</gene>
<feature type="non-terminal residue" evidence="1">
    <location>
        <position position="24"/>
    </location>
</feature>
<dbReference type="AlphaFoldDB" id="A0A382U3Y0"/>